<keyword evidence="1" id="KW-0479">Metal-binding</keyword>
<evidence type="ECO:0000256" key="2">
    <source>
        <dbReference type="ARBA" id="ARBA00022801"/>
    </source>
</evidence>
<evidence type="ECO:0000313" key="4">
    <source>
        <dbReference type="EMBL" id="MCC2168386.1"/>
    </source>
</evidence>
<protein>
    <submittedName>
        <fullName evidence="4">Metallophosphoesterase</fullName>
    </submittedName>
</protein>
<proteinExistence type="predicted"/>
<dbReference type="Pfam" id="PF00149">
    <property type="entry name" value="Metallophos"/>
    <property type="match status" value="1"/>
</dbReference>
<dbReference type="EMBL" id="JAJEQF010000034">
    <property type="protein sequence ID" value="MCC2168386.1"/>
    <property type="molecule type" value="Genomic_DNA"/>
</dbReference>
<dbReference type="InterPro" id="IPR051158">
    <property type="entry name" value="Metallophosphoesterase_sf"/>
</dbReference>
<dbReference type="Gene3D" id="3.60.21.10">
    <property type="match status" value="1"/>
</dbReference>
<comment type="caution">
    <text evidence="4">The sequence shown here is derived from an EMBL/GenBank/DDBJ whole genome shotgun (WGS) entry which is preliminary data.</text>
</comment>
<dbReference type="RefSeq" id="WP_308728646.1">
    <property type="nucleotide sequence ID" value="NZ_JAJEQF010000034.1"/>
</dbReference>
<dbReference type="PANTHER" id="PTHR31302:SF31">
    <property type="entry name" value="PHOSPHODIESTERASE YAEI"/>
    <property type="match status" value="1"/>
</dbReference>
<evidence type="ECO:0000259" key="3">
    <source>
        <dbReference type="Pfam" id="PF00149"/>
    </source>
</evidence>
<dbReference type="PANTHER" id="PTHR31302">
    <property type="entry name" value="TRANSMEMBRANE PROTEIN WITH METALLOPHOSPHOESTERASE DOMAIN-RELATED"/>
    <property type="match status" value="1"/>
</dbReference>
<dbReference type="GO" id="GO:0008758">
    <property type="term" value="F:UDP-2,3-diacylglucosamine hydrolase activity"/>
    <property type="evidence" value="ECO:0007669"/>
    <property type="project" value="TreeGrafter"/>
</dbReference>
<gene>
    <name evidence="4" type="ORF">LKD45_11935</name>
</gene>
<dbReference type="AlphaFoldDB" id="A0AAE3AX21"/>
<keyword evidence="2" id="KW-0378">Hydrolase</keyword>
<accession>A0AAE3AX21</accession>
<dbReference type="Proteomes" id="UP001199355">
    <property type="component" value="Unassembled WGS sequence"/>
</dbReference>
<reference evidence="4 5" key="1">
    <citation type="submission" date="2021-10" db="EMBL/GenBank/DDBJ databases">
        <title>Anaerobic single-cell dispensing facilitates the cultivation of human gut bacteria.</title>
        <authorList>
            <person name="Afrizal A."/>
        </authorList>
    </citation>
    <scope>NUCLEOTIDE SEQUENCE [LARGE SCALE GENOMIC DNA]</scope>
    <source>
        <strain evidence="4 5">CLA-AA-H244</strain>
    </source>
</reference>
<dbReference type="GO" id="GO:0046872">
    <property type="term" value="F:metal ion binding"/>
    <property type="evidence" value="ECO:0007669"/>
    <property type="project" value="UniProtKB-KW"/>
</dbReference>
<feature type="domain" description="Calcineurin-like phosphoesterase" evidence="3">
    <location>
        <begin position="44"/>
        <end position="221"/>
    </location>
</feature>
<name>A0AAE3AX21_9FIRM</name>
<evidence type="ECO:0000256" key="1">
    <source>
        <dbReference type="ARBA" id="ARBA00022723"/>
    </source>
</evidence>
<dbReference type="InterPro" id="IPR029052">
    <property type="entry name" value="Metallo-depent_PP-like"/>
</dbReference>
<evidence type="ECO:0000313" key="5">
    <source>
        <dbReference type="Proteomes" id="UP001199355"/>
    </source>
</evidence>
<organism evidence="4 5">
    <name type="scientific">Gallintestinimicrobium propionicum</name>
    <dbReference type="NCBI Taxonomy" id="2981770"/>
    <lineage>
        <taxon>Bacteria</taxon>
        <taxon>Bacillati</taxon>
        <taxon>Bacillota</taxon>
        <taxon>Clostridia</taxon>
        <taxon>Lachnospirales</taxon>
        <taxon>Lachnospiraceae</taxon>
        <taxon>Gallintestinimicrobium</taxon>
    </lineage>
</organism>
<sequence length="285" mass="32176">MWKILVILLCLTALILLVVMICDSNRFVKVSYRISDRRLKKNCRVVLLADLHNKSYGKHNEKLLAAIKSSNPDLILCAGDLITSRSGKSMEHAKELVRAISAEYPFYYANGNHEYRIYREPQTYGKMGASYRAFLKGNHVRILENGSVLLPEYGIRITGLDLPRGYYQKLDRTKLESKTISRMVGHADRNDFQVLLAHNPVFFDAYAGWGADLTLSGHIHGGIVRIPGIGGVISTSYRLFPKYDGGYYEQNQKKMIVSRGLGSHTIPVRLFNPAELVVIDLVTEE</sequence>
<dbReference type="InterPro" id="IPR004843">
    <property type="entry name" value="Calcineurin-like_PHP"/>
</dbReference>
<dbReference type="GO" id="GO:0009245">
    <property type="term" value="P:lipid A biosynthetic process"/>
    <property type="evidence" value="ECO:0007669"/>
    <property type="project" value="TreeGrafter"/>
</dbReference>
<keyword evidence="5" id="KW-1185">Reference proteome</keyword>
<dbReference type="SUPFAM" id="SSF56300">
    <property type="entry name" value="Metallo-dependent phosphatases"/>
    <property type="match status" value="1"/>
</dbReference>
<dbReference type="GO" id="GO:0016020">
    <property type="term" value="C:membrane"/>
    <property type="evidence" value="ECO:0007669"/>
    <property type="project" value="GOC"/>
</dbReference>